<sequence length="73" mass="8202">MESMVVIRIPFFACQCPRILLCSSLLPEVPWKGCHSLLEFYSSNGRSSWILQSAPSLDSFQVASDPLHAFGWL</sequence>
<reference evidence="1" key="2">
    <citation type="journal article" date="2015" name="Data Brief">
        <title>Shoot transcriptome of the giant reed, Arundo donax.</title>
        <authorList>
            <person name="Barrero R.A."/>
            <person name="Guerrero F.D."/>
            <person name="Moolhuijzen P."/>
            <person name="Goolsby J.A."/>
            <person name="Tidwell J."/>
            <person name="Bellgard S.E."/>
            <person name="Bellgard M.I."/>
        </authorList>
    </citation>
    <scope>NUCLEOTIDE SEQUENCE</scope>
    <source>
        <tissue evidence="1">Shoot tissue taken approximately 20 cm above the soil surface</tissue>
    </source>
</reference>
<name>A0A0A9FDE7_ARUDO</name>
<organism evidence="1">
    <name type="scientific">Arundo donax</name>
    <name type="common">Giant reed</name>
    <name type="synonym">Donax arundinaceus</name>
    <dbReference type="NCBI Taxonomy" id="35708"/>
    <lineage>
        <taxon>Eukaryota</taxon>
        <taxon>Viridiplantae</taxon>
        <taxon>Streptophyta</taxon>
        <taxon>Embryophyta</taxon>
        <taxon>Tracheophyta</taxon>
        <taxon>Spermatophyta</taxon>
        <taxon>Magnoliopsida</taxon>
        <taxon>Liliopsida</taxon>
        <taxon>Poales</taxon>
        <taxon>Poaceae</taxon>
        <taxon>PACMAD clade</taxon>
        <taxon>Arundinoideae</taxon>
        <taxon>Arundineae</taxon>
        <taxon>Arundo</taxon>
    </lineage>
</organism>
<proteinExistence type="predicted"/>
<protein>
    <submittedName>
        <fullName evidence="1">Uncharacterized protein</fullName>
    </submittedName>
</protein>
<dbReference type="EMBL" id="GBRH01186846">
    <property type="protein sequence ID" value="JAE11050.1"/>
    <property type="molecule type" value="Transcribed_RNA"/>
</dbReference>
<accession>A0A0A9FDE7</accession>
<reference evidence="1" key="1">
    <citation type="submission" date="2014-09" db="EMBL/GenBank/DDBJ databases">
        <authorList>
            <person name="Magalhaes I.L.F."/>
            <person name="Oliveira U."/>
            <person name="Santos F.R."/>
            <person name="Vidigal T.H.D.A."/>
            <person name="Brescovit A.D."/>
            <person name="Santos A.J."/>
        </authorList>
    </citation>
    <scope>NUCLEOTIDE SEQUENCE</scope>
    <source>
        <tissue evidence="1">Shoot tissue taken approximately 20 cm above the soil surface</tissue>
    </source>
</reference>
<dbReference type="AlphaFoldDB" id="A0A0A9FDE7"/>
<evidence type="ECO:0000313" key="1">
    <source>
        <dbReference type="EMBL" id="JAE11050.1"/>
    </source>
</evidence>